<proteinExistence type="predicted"/>
<feature type="region of interest" description="Disordered" evidence="1">
    <location>
        <begin position="339"/>
        <end position="408"/>
    </location>
</feature>
<gene>
    <name evidence="2" type="ORF">NMOB1V02_LOCUS9665</name>
</gene>
<dbReference type="AlphaFoldDB" id="A0A7R9BXF7"/>
<evidence type="ECO:0000313" key="2">
    <source>
        <dbReference type="EMBL" id="CAD7282033.1"/>
    </source>
</evidence>
<feature type="non-terminal residue" evidence="2">
    <location>
        <position position="617"/>
    </location>
</feature>
<dbReference type="EMBL" id="OA885435">
    <property type="protein sequence ID" value="CAD7282033.1"/>
    <property type="molecule type" value="Genomic_DNA"/>
</dbReference>
<protein>
    <submittedName>
        <fullName evidence="2">Uncharacterized protein</fullName>
    </submittedName>
</protein>
<dbReference type="EMBL" id="CAJPEX010003398">
    <property type="protein sequence ID" value="CAG0922185.1"/>
    <property type="molecule type" value="Genomic_DNA"/>
</dbReference>
<reference evidence="2" key="1">
    <citation type="submission" date="2020-11" db="EMBL/GenBank/DDBJ databases">
        <authorList>
            <person name="Tran Van P."/>
        </authorList>
    </citation>
    <scope>NUCLEOTIDE SEQUENCE</scope>
</reference>
<feature type="compositionally biased region" description="Basic and acidic residues" evidence="1">
    <location>
        <begin position="44"/>
        <end position="70"/>
    </location>
</feature>
<evidence type="ECO:0000256" key="1">
    <source>
        <dbReference type="SAM" id="MobiDB-lite"/>
    </source>
</evidence>
<feature type="compositionally biased region" description="Low complexity" evidence="1">
    <location>
        <begin position="387"/>
        <end position="401"/>
    </location>
</feature>
<feature type="region of interest" description="Disordered" evidence="1">
    <location>
        <begin position="422"/>
        <end position="462"/>
    </location>
</feature>
<evidence type="ECO:0000313" key="3">
    <source>
        <dbReference type="Proteomes" id="UP000678499"/>
    </source>
</evidence>
<name>A0A7R9BXF7_9CRUS</name>
<sequence length="617" mass="66592">EEKESLRKSYSSETALSSATTPPSPSPSSSCSETGSLASAIMTEIKRRSTLSKDPESRMTASAERRDVSNAKDIAGPRILTPAMDKTSKIQHHQFPGVPSLFGKYISSSKANFYCRHYLVATGCFHIPFKFASSMSVFLQLHPQLMAEFRQKHKKMFKDGKNMTTMEDSQKIVVVQNEVRVESPVYDLPPPPSNCGSPDCAQETEGRFLTSSQRHFDASTSFVSDDPFPPPPPPIMCGSPDCAQETEERFLTSSQRHFDASTSFVSDDPFPPPPPPIMFHGPTVQRNVSVVMLTSASPDCVPPPPPLPPAFTFFARATNHCTPQARTARGIAQRCSQVSDQCSNRTKAPPPPVPIRKDHKGAASNATRNARQQFCPPPPPPPKHAPGALSGSTNSSAATASHNGDDDRVVVVRDAVEVESLDSLTLAEPTPVKPKPPETYFDDRTSLASSGGGSERRREQDQRGLVVPVRMYGAPIKPPHTPVVASKQYDASSEDYRFKLNKADAATATLRARASSVDDLLASSTGPGQTASTVTILAGNEAKQVKGQRDSCVARQRARFEEGTSIGKRNSGMTKGPSTVSMFDLASQVAAKANGTTRTFNSSVCEATVIEEPITEL</sequence>
<dbReference type="Proteomes" id="UP000678499">
    <property type="component" value="Unassembled WGS sequence"/>
</dbReference>
<feature type="region of interest" description="Disordered" evidence="1">
    <location>
        <begin position="1"/>
        <end position="73"/>
    </location>
</feature>
<organism evidence="2">
    <name type="scientific">Notodromas monacha</name>
    <dbReference type="NCBI Taxonomy" id="399045"/>
    <lineage>
        <taxon>Eukaryota</taxon>
        <taxon>Metazoa</taxon>
        <taxon>Ecdysozoa</taxon>
        <taxon>Arthropoda</taxon>
        <taxon>Crustacea</taxon>
        <taxon>Oligostraca</taxon>
        <taxon>Ostracoda</taxon>
        <taxon>Podocopa</taxon>
        <taxon>Podocopida</taxon>
        <taxon>Cypridocopina</taxon>
        <taxon>Cypridoidea</taxon>
        <taxon>Cyprididae</taxon>
        <taxon>Notodromas</taxon>
    </lineage>
</organism>
<accession>A0A7R9BXF7</accession>
<keyword evidence="3" id="KW-1185">Reference proteome</keyword>
<feature type="compositionally biased region" description="Low complexity" evidence="1">
    <location>
        <begin position="9"/>
        <end position="37"/>
    </location>
</feature>
<feature type="compositionally biased region" description="Pro residues" evidence="1">
    <location>
        <begin position="375"/>
        <end position="384"/>
    </location>
</feature>